<dbReference type="PANTHER" id="PTHR38595">
    <property type="entry name" value="CYTOPLASMIC PROTEIN-RELATED"/>
    <property type="match status" value="1"/>
</dbReference>
<dbReference type="PANTHER" id="PTHR38595:SF1">
    <property type="entry name" value="TYPE VI SECRETION SYSTEM COMPONENT TSSE1"/>
    <property type="match status" value="1"/>
</dbReference>
<accession>A0A4Q9QZU8</accession>
<keyword evidence="3" id="KW-1185">Reference proteome</keyword>
<feature type="domain" description="IraD/Gp25-like" evidence="1">
    <location>
        <begin position="26"/>
        <end position="117"/>
    </location>
</feature>
<dbReference type="NCBIfam" id="TIGR03357">
    <property type="entry name" value="VI_zyme"/>
    <property type="match status" value="1"/>
</dbReference>
<dbReference type="AlphaFoldDB" id="A0A4Q9QZU8"/>
<comment type="caution">
    <text evidence="2">The sequence shown here is derived from an EMBL/GenBank/DDBJ whole genome shotgun (WGS) entry which is preliminary data.</text>
</comment>
<gene>
    <name evidence="2" type="primary">tssE</name>
    <name evidence="2" type="ORF">DNJ96_15885</name>
</gene>
<dbReference type="SUPFAM" id="SSF160719">
    <property type="entry name" value="gpW/gp25-like"/>
    <property type="match status" value="1"/>
</dbReference>
<evidence type="ECO:0000313" key="3">
    <source>
        <dbReference type="Proteomes" id="UP000292639"/>
    </source>
</evidence>
<sequence>MRQSELRAPLFERLRQVDEVFDRTAMAASVAGELERLLNTRCGHALAGNAPGILGYGLADWTMFQSGHESDRRYLARALRQAIERFEPRLQLSSIEVQHDPCRPQRLHLRLHGQLRQGGQRWPALFVVSREGETVEVHHE</sequence>
<dbReference type="InterPro" id="IPR053176">
    <property type="entry name" value="T6SS_TssE1-like"/>
</dbReference>
<evidence type="ECO:0000313" key="2">
    <source>
        <dbReference type="EMBL" id="TBU91664.1"/>
    </source>
</evidence>
<dbReference type="InterPro" id="IPR007048">
    <property type="entry name" value="IraD/Gp25-like"/>
</dbReference>
<name>A0A4Q9QZU8_9GAMM</name>
<dbReference type="Gene3D" id="3.10.450.40">
    <property type="match status" value="1"/>
</dbReference>
<organism evidence="2 3">
    <name type="scientific">Stutzerimonas kirkiae</name>
    <dbReference type="NCBI Taxonomy" id="2211392"/>
    <lineage>
        <taxon>Bacteria</taxon>
        <taxon>Pseudomonadati</taxon>
        <taxon>Pseudomonadota</taxon>
        <taxon>Gammaproteobacteria</taxon>
        <taxon>Pseudomonadales</taxon>
        <taxon>Pseudomonadaceae</taxon>
        <taxon>Stutzerimonas</taxon>
    </lineage>
</organism>
<evidence type="ECO:0000259" key="1">
    <source>
        <dbReference type="Pfam" id="PF04965"/>
    </source>
</evidence>
<dbReference type="InterPro" id="IPR017737">
    <property type="entry name" value="TssE1-like"/>
</dbReference>
<dbReference type="RefSeq" id="WP_131185394.1">
    <property type="nucleotide sequence ID" value="NZ_QJUO01000027.1"/>
</dbReference>
<dbReference type="EMBL" id="QJUP01000026">
    <property type="protein sequence ID" value="TBU91664.1"/>
    <property type="molecule type" value="Genomic_DNA"/>
</dbReference>
<reference evidence="2 3" key="1">
    <citation type="submission" date="2018-06" db="EMBL/GenBank/DDBJ databases">
        <title>Three novel Pseudomonas species isolated from symptomatic oak.</title>
        <authorList>
            <person name="Bueno-Gonzalez V."/>
            <person name="Brady C."/>
        </authorList>
    </citation>
    <scope>NUCLEOTIDE SEQUENCE [LARGE SCALE GENOMIC DNA]</scope>
    <source>
        <strain evidence="2 3">P17C</strain>
    </source>
</reference>
<proteinExistence type="predicted"/>
<dbReference type="Proteomes" id="UP000292639">
    <property type="component" value="Unassembled WGS sequence"/>
</dbReference>
<protein>
    <submittedName>
        <fullName evidence="2">Type VI secretion system baseplate subunit TssE</fullName>
    </submittedName>
</protein>
<dbReference type="Pfam" id="PF04965">
    <property type="entry name" value="GPW_gp25"/>
    <property type="match status" value="1"/>
</dbReference>